<keyword evidence="3 7" id="KW-0812">Transmembrane</keyword>
<feature type="transmembrane region" description="Helical" evidence="7">
    <location>
        <begin position="35"/>
        <end position="54"/>
    </location>
</feature>
<proteinExistence type="predicted"/>
<dbReference type="Gene3D" id="1.10.3730.20">
    <property type="match status" value="1"/>
</dbReference>
<feature type="transmembrane region" description="Helical" evidence="7">
    <location>
        <begin position="141"/>
        <end position="158"/>
    </location>
</feature>
<dbReference type="PANTHER" id="PTHR32322">
    <property type="entry name" value="INNER MEMBRANE TRANSPORTER"/>
    <property type="match status" value="1"/>
</dbReference>
<evidence type="ECO:0000256" key="5">
    <source>
        <dbReference type="ARBA" id="ARBA00023136"/>
    </source>
</evidence>
<name>A0A166DM43_9EURY</name>
<dbReference type="PATRIC" id="fig|55758.3.peg.683"/>
<evidence type="ECO:0000259" key="8">
    <source>
        <dbReference type="Pfam" id="PF00892"/>
    </source>
</evidence>
<dbReference type="EMBL" id="LWMT01000087">
    <property type="protein sequence ID" value="KZX15744.1"/>
    <property type="molecule type" value="Genomic_DNA"/>
</dbReference>
<dbReference type="SUPFAM" id="SSF103481">
    <property type="entry name" value="Multidrug resistance efflux transporter EmrE"/>
    <property type="match status" value="2"/>
</dbReference>
<feature type="region of interest" description="Disordered" evidence="6">
    <location>
        <begin position="343"/>
        <end position="365"/>
    </location>
</feature>
<dbReference type="AlphaFoldDB" id="A0A166DM43"/>
<feature type="transmembrane region" description="Helical" evidence="7">
    <location>
        <begin position="115"/>
        <end position="134"/>
    </location>
</feature>
<dbReference type="Pfam" id="PF00892">
    <property type="entry name" value="EamA"/>
    <property type="match status" value="2"/>
</dbReference>
<feature type="region of interest" description="Disordered" evidence="6">
    <location>
        <begin position="310"/>
        <end position="331"/>
    </location>
</feature>
<keyword evidence="5 7" id="KW-0472">Membrane</keyword>
<dbReference type="InterPro" id="IPR000620">
    <property type="entry name" value="EamA_dom"/>
</dbReference>
<dbReference type="STRING" id="55758.MBFIL_06080"/>
<feature type="transmembrane region" description="Helical" evidence="7">
    <location>
        <begin position="256"/>
        <end position="274"/>
    </location>
</feature>
<evidence type="ECO:0000313" key="9">
    <source>
        <dbReference type="EMBL" id="KZX15744.1"/>
    </source>
</evidence>
<evidence type="ECO:0000256" key="6">
    <source>
        <dbReference type="SAM" id="MobiDB-lite"/>
    </source>
</evidence>
<dbReference type="GO" id="GO:0005886">
    <property type="term" value="C:plasma membrane"/>
    <property type="evidence" value="ECO:0007669"/>
    <property type="project" value="UniProtKB-SubCell"/>
</dbReference>
<evidence type="ECO:0000256" key="4">
    <source>
        <dbReference type="ARBA" id="ARBA00022989"/>
    </source>
</evidence>
<feature type="transmembrane region" description="Helical" evidence="7">
    <location>
        <begin position="86"/>
        <end position="109"/>
    </location>
</feature>
<dbReference type="OrthoDB" id="78162at2157"/>
<dbReference type="InterPro" id="IPR050638">
    <property type="entry name" value="AA-Vitamin_Transporters"/>
</dbReference>
<evidence type="ECO:0000256" key="2">
    <source>
        <dbReference type="ARBA" id="ARBA00022475"/>
    </source>
</evidence>
<evidence type="ECO:0000256" key="7">
    <source>
        <dbReference type="SAM" id="Phobius"/>
    </source>
</evidence>
<feature type="transmembrane region" description="Helical" evidence="7">
    <location>
        <begin position="280"/>
        <end position="300"/>
    </location>
</feature>
<dbReference type="InterPro" id="IPR037185">
    <property type="entry name" value="EmrE-like"/>
</dbReference>
<sequence length="365" mass="40857">MENKSFVMIIGILSGLLFGIATPFSKILLYDVNQFQLAGLLYLGSGLFTIPLLIKNYSKNSYKRENKHKVSLNNLNVHHIVNHNNINILCILIFGGILGPLFLMLGLFAGSATSTSIWLNMELVITAILGFLIFNDNLDRYTNLGLIFTFISGLIISYDGGTANIVSVICIIIACFCWGIDNQLTSIVDNYSIEFITFLKGIVGGGINLTIGLIIANSLIAIDLVIYGLLLGIVSYGVSILLFVRSAQNLGATRSQILFSTAPFWGILFSIAILHEPFSIKTLFAMAFLVAGLIAINILVHEHDHKHEEIEHIHSHSHDDDHHEHKHESDNELKDKNHIHHHTHNPITHRHRHFPDLHHRHKHDN</sequence>
<feature type="transmembrane region" description="Helical" evidence="7">
    <location>
        <begin position="7"/>
        <end position="29"/>
    </location>
</feature>
<accession>A0A166DM43</accession>
<evidence type="ECO:0000313" key="10">
    <source>
        <dbReference type="Proteomes" id="UP000077066"/>
    </source>
</evidence>
<comment type="subcellular location">
    <subcellularLocation>
        <location evidence="1">Cell membrane</location>
        <topology evidence="1">Multi-pass membrane protein</topology>
    </subcellularLocation>
</comment>
<organism evidence="9 10">
    <name type="scientific">Methanobrevibacter filiformis</name>
    <dbReference type="NCBI Taxonomy" id="55758"/>
    <lineage>
        <taxon>Archaea</taxon>
        <taxon>Methanobacteriati</taxon>
        <taxon>Methanobacteriota</taxon>
        <taxon>Methanomada group</taxon>
        <taxon>Methanobacteria</taxon>
        <taxon>Methanobacteriales</taxon>
        <taxon>Methanobacteriaceae</taxon>
        <taxon>Methanobrevibacter</taxon>
    </lineage>
</organism>
<feature type="domain" description="EamA" evidence="8">
    <location>
        <begin position="7"/>
        <end position="157"/>
    </location>
</feature>
<comment type="caution">
    <text evidence="9">The sequence shown here is derived from an EMBL/GenBank/DDBJ whole genome shotgun (WGS) entry which is preliminary data.</text>
</comment>
<feature type="transmembrane region" description="Helical" evidence="7">
    <location>
        <begin position="201"/>
        <end position="220"/>
    </location>
</feature>
<dbReference type="RefSeq" id="WP_066971390.1">
    <property type="nucleotide sequence ID" value="NZ_LWMT01000087.1"/>
</dbReference>
<protein>
    <submittedName>
        <fullName evidence="9">EamA-like transporter family protein</fullName>
    </submittedName>
</protein>
<gene>
    <name evidence="9" type="ORF">MBFIL_06080</name>
</gene>
<feature type="transmembrane region" description="Helical" evidence="7">
    <location>
        <begin position="226"/>
        <end position="244"/>
    </location>
</feature>
<feature type="transmembrane region" description="Helical" evidence="7">
    <location>
        <begin position="164"/>
        <end position="180"/>
    </location>
</feature>
<reference evidence="9 10" key="1">
    <citation type="submission" date="2016-04" db="EMBL/GenBank/DDBJ databases">
        <title>Genome sequence of Methanobrevibacter filiformis DSM 11501.</title>
        <authorList>
            <person name="Poehlein A."/>
            <person name="Seedorf H."/>
            <person name="Daniel R."/>
        </authorList>
    </citation>
    <scope>NUCLEOTIDE SEQUENCE [LARGE SCALE GENOMIC DNA]</scope>
    <source>
        <strain evidence="9 10">DSM 11501</strain>
    </source>
</reference>
<keyword evidence="10" id="KW-1185">Reference proteome</keyword>
<dbReference type="PANTHER" id="PTHR32322:SF18">
    <property type="entry name" value="S-ADENOSYLMETHIONINE_S-ADENOSYLHOMOCYSTEINE TRANSPORTER"/>
    <property type="match status" value="1"/>
</dbReference>
<feature type="domain" description="EamA" evidence="8">
    <location>
        <begin position="168"/>
        <end position="297"/>
    </location>
</feature>
<keyword evidence="2" id="KW-1003">Cell membrane</keyword>
<keyword evidence="4 7" id="KW-1133">Transmembrane helix</keyword>
<evidence type="ECO:0000256" key="1">
    <source>
        <dbReference type="ARBA" id="ARBA00004651"/>
    </source>
</evidence>
<dbReference type="Proteomes" id="UP000077066">
    <property type="component" value="Unassembled WGS sequence"/>
</dbReference>
<evidence type="ECO:0000256" key="3">
    <source>
        <dbReference type="ARBA" id="ARBA00022692"/>
    </source>
</evidence>